<protein>
    <submittedName>
        <fullName evidence="2">Uncharacterized protein</fullName>
    </submittedName>
</protein>
<proteinExistence type="predicted"/>
<dbReference type="RefSeq" id="WP_311656610.1">
    <property type="nucleotide sequence ID" value="NZ_JAVRHY010000001.1"/>
</dbReference>
<evidence type="ECO:0000313" key="3">
    <source>
        <dbReference type="Proteomes" id="UP001259982"/>
    </source>
</evidence>
<dbReference type="Proteomes" id="UP001259982">
    <property type="component" value="Unassembled WGS sequence"/>
</dbReference>
<evidence type="ECO:0000256" key="1">
    <source>
        <dbReference type="SAM" id="Phobius"/>
    </source>
</evidence>
<keyword evidence="1" id="KW-0472">Membrane</keyword>
<accession>A0ABU3B4E8</accession>
<keyword evidence="1" id="KW-0812">Transmembrane</keyword>
<feature type="transmembrane region" description="Helical" evidence="1">
    <location>
        <begin position="101"/>
        <end position="120"/>
    </location>
</feature>
<keyword evidence="1" id="KW-1133">Transmembrane helix</keyword>
<dbReference type="EMBL" id="JAVRHY010000001">
    <property type="protein sequence ID" value="MDT0617043.1"/>
    <property type="molecule type" value="Genomic_DNA"/>
</dbReference>
<organism evidence="2 3">
    <name type="scientific">Spectribacter acetivorans</name>
    <dbReference type="NCBI Taxonomy" id="3075603"/>
    <lineage>
        <taxon>Bacteria</taxon>
        <taxon>Pseudomonadati</taxon>
        <taxon>Pseudomonadota</taxon>
        <taxon>Gammaproteobacteria</taxon>
        <taxon>Salinisphaerales</taxon>
        <taxon>Salinisphaeraceae</taxon>
        <taxon>Spectribacter</taxon>
    </lineage>
</organism>
<sequence>MFFTLLIVTLLVSAGVAAVTVFLFNRPIGAVLARIVSAELSSAWHRYIKFAAFVVGISGGVRVHQLERYISAPHEGAQILELTPERWTLELYRTVIETLQSMAWLFLIVFLVALIAYVIVRGFELRRPSRDDKSNEA</sequence>
<gene>
    <name evidence="2" type="ORF">RM531_01005</name>
</gene>
<evidence type="ECO:0000313" key="2">
    <source>
        <dbReference type="EMBL" id="MDT0617043.1"/>
    </source>
</evidence>
<name>A0ABU3B4E8_9GAMM</name>
<comment type="caution">
    <text evidence="2">The sequence shown here is derived from an EMBL/GenBank/DDBJ whole genome shotgun (WGS) entry which is preliminary data.</text>
</comment>
<reference evidence="2 3" key="1">
    <citation type="submission" date="2023-09" db="EMBL/GenBank/DDBJ databases">
        <authorList>
            <person name="Rey-Velasco X."/>
        </authorList>
    </citation>
    <scope>NUCLEOTIDE SEQUENCE [LARGE SCALE GENOMIC DNA]</scope>
    <source>
        <strain evidence="2 3">P385</strain>
    </source>
</reference>
<keyword evidence="3" id="KW-1185">Reference proteome</keyword>